<dbReference type="AlphaFoldDB" id="A0A5J4WZ09"/>
<dbReference type="Proteomes" id="UP000324800">
    <property type="component" value="Unassembled WGS sequence"/>
</dbReference>
<evidence type="ECO:0000313" key="3">
    <source>
        <dbReference type="Proteomes" id="UP000324800"/>
    </source>
</evidence>
<comment type="caution">
    <text evidence="2">The sequence shown here is derived from an EMBL/GenBank/DDBJ whole genome shotgun (WGS) entry which is preliminary data.</text>
</comment>
<sequence length="412" mass="44218">NGDFAFSAESGTVWMYDQNWYNSGDIVPDQVTPASDATPLADSGTGVAGTSNKYSRGDHKHPLQVSTSQPSKNTSVGNIGSASTYARTDHQHPILTADSTPPADTADGSYGTVAAYARNNHSHPINVYTNASIVPVVIGVRNNGISAYFSRHDHIHRQQQTQDGTITATKFIKTGGLASEILCVNGDTIDGVVDIASNQTITGTDQKILLSDESTAPLVLAQREYYITDEFTCNCRSGFGLLQFNQSYSSEGIRTQQYKFQSNMNYGMDACYIIYFGTGAERHNELWARLYIWSNQVIIKQTNQCLATVTLANVLNIAAVSALPTGYSNIADADNANRGLITSVDGNTLSFNSIVIARTGATNGATNGSVIYSADSPILWGVKSVGTEGGFCSDGAKVYWRAKSKTLRSIPP</sequence>
<evidence type="ECO:0000313" key="2">
    <source>
        <dbReference type="EMBL" id="KAA6399585.1"/>
    </source>
</evidence>
<feature type="compositionally biased region" description="Polar residues" evidence="1">
    <location>
        <begin position="64"/>
        <end position="81"/>
    </location>
</feature>
<organism evidence="2 3">
    <name type="scientific">Streblomastix strix</name>
    <dbReference type="NCBI Taxonomy" id="222440"/>
    <lineage>
        <taxon>Eukaryota</taxon>
        <taxon>Metamonada</taxon>
        <taxon>Preaxostyla</taxon>
        <taxon>Oxymonadida</taxon>
        <taxon>Streblomastigidae</taxon>
        <taxon>Streblomastix</taxon>
    </lineage>
</organism>
<feature type="non-terminal residue" evidence="2">
    <location>
        <position position="1"/>
    </location>
</feature>
<feature type="region of interest" description="Disordered" evidence="1">
    <location>
        <begin position="32"/>
        <end position="81"/>
    </location>
</feature>
<dbReference type="EMBL" id="SNRW01000721">
    <property type="protein sequence ID" value="KAA6399585.1"/>
    <property type="molecule type" value="Genomic_DNA"/>
</dbReference>
<evidence type="ECO:0000256" key="1">
    <source>
        <dbReference type="SAM" id="MobiDB-lite"/>
    </source>
</evidence>
<reference evidence="2 3" key="1">
    <citation type="submission" date="2019-03" db="EMBL/GenBank/DDBJ databases">
        <title>Single cell metagenomics reveals metabolic interactions within the superorganism composed of flagellate Streblomastix strix and complex community of Bacteroidetes bacteria on its surface.</title>
        <authorList>
            <person name="Treitli S.C."/>
            <person name="Kolisko M."/>
            <person name="Husnik F."/>
            <person name="Keeling P."/>
            <person name="Hampl V."/>
        </authorList>
    </citation>
    <scope>NUCLEOTIDE SEQUENCE [LARGE SCALE GENOMIC DNA]</scope>
    <source>
        <strain evidence="2">ST1C</strain>
    </source>
</reference>
<protein>
    <submittedName>
        <fullName evidence="2">Uncharacterized protein</fullName>
    </submittedName>
</protein>
<gene>
    <name evidence="2" type="ORF">EZS28_004883</name>
</gene>
<proteinExistence type="predicted"/>
<name>A0A5J4WZ09_9EUKA</name>
<accession>A0A5J4WZ09</accession>